<comment type="caution">
    <text evidence="2">The sequence shown here is derived from an EMBL/GenBank/DDBJ whole genome shotgun (WGS) entry which is preliminary data.</text>
</comment>
<organism evidence="2 3">
    <name type="scientific">Polyplosphaeria fusca</name>
    <dbReference type="NCBI Taxonomy" id="682080"/>
    <lineage>
        <taxon>Eukaryota</taxon>
        <taxon>Fungi</taxon>
        <taxon>Dikarya</taxon>
        <taxon>Ascomycota</taxon>
        <taxon>Pezizomycotina</taxon>
        <taxon>Dothideomycetes</taxon>
        <taxon>Pleosporomycetidae</taxon>
        <taxon>Pleosporales</taxon>
        <taxon>Tetraplosphaeriaceae</taxon>
        <taxon>Polyplosphaeria</taxon>
    </lineage>
</organism>
<name>A0A9P4UT46_9PLEO</name>
<sequence>MSFSPVPISPSCALATPTHATGYISSPRPAGSHRRPPSNPLPYRRPSPTNRHRAPFPTCRTFSNHFSWIQDL</sequence>
<dbReference type="AlphaFoldDB" id="A0A9P4UT46"/>
<feature type="region of interest" description="Disordered" evidence="1">
    <location>
        <begin position="19"/>
        <end position="58"/>
    </location>
</feature>
<evidence type="ECO:0000313" key="3">
    <source>
        <dbReference type="Proteomes" id="UP000799444"/>
    </source>
</evidence>
<accession>A0A9P4UT46</accession>
<reference evidence="2" key="1">
    <citation type="journal article" date="2020" name="Stud. Mycol.">
        <title>101 Dothideomycetes genomes: a test case for predicting lifestyles and emergence of pathogens.</title>
        <authorList>
            <person name="Haridas S."/>
            <person name="Albert R."/>
            <person name="Binder M."/>
            <person name="Bloem J."/>
            <person name="Labutti K."/>
            <person name="Salamov A."/>
            <person name="Andreopoulos B."/>
            <person name="Baker S."/>
            <person name="Barry K."/>
            <person name="Bills G."/>
            <person name="Bluhm B."/>
            <person name="Cannon C."/>
            <person name="Castanera R."/>
            <person name="Culley D."/>
            <person name="Daum C."/>
            <person name="Ezra D."/>
            <person name="Gonzalez J."/>
            <person name="Henrissat B."/>
            <person name="Kuo A."/>
            <person name="Liang C."/>
            <person name="Lipzen A."/>
            <person name="Lutzoni F."/>
            <person name="Magnuson J."/>
            <person name="Mondo S."/>
            <person name="Nolan M."/>
            <person name="Ohm R."/>
            <person name="Pangilinan J."/>
            <person name="Park H.-J."/>
            <person name="Ramirez L."/>
            <person name="Alfaro M."/>
            <person name="Sun H."/>
            <person name="Tritt A."/>
            <person name="Yoshinaga Y."/>
            <person name="Zwiers L.-H."/>
            <person name="Turgeon B."/>
            <person name="Goodwin S."/>
            <person name="Spatafora J."/>
            <person name="Crous P."/>
            <person name="Grigoriev I."/>
        </authorList>
    </citation>
    <scope>NUCLEOTIDE SEQUENCE</scope>
    <source>
        <strain evidence="2">CBS 125425</strain>
    </source>
</reference>
<keyword evidence="3" id="KW-1185">Reference proteome</keyword>
<dbReference type="Proteomes" id="UP000799444">
    <property type="component" value="Unassembled WGS sequence"/>
</dbReference>
<protein>
    <submittedName>
        <fullName evidence="2">Uncharacterized protein</fullName>
    </submittedName>
</protein>
<evidence type="ECO:0000313" key="2">
    <source>
        <dbReference type="EMBL" id="KAF2727437.1"/>
    </source>
</evidence>
<evidence type="ECO:0000256" key="1">
    <source>
        <dbReference type="SAM" id="MobiDB-lite"/>
    </source>
</evidence>
<gene>
    <name evidence="2" type="ORF">EJ04DRAFT_137637</name>
</gene>
<dbReference type="EMBL" id="ML996332">
    <property type="protein sequence ID" value="KAF2727437.1"/>
    <property type="molecule type" value="Genomic_DNA"/>
</dbReference>
<proteinExistence type="predicted"/>